<dbReference type="EMBL" id="CP000245">
    <property type="protein sequence ID" value="AEG94492.1"/>
    <property type="molecule type" value="Genomic_DNA"/>
</dbReference>
<reference evidence="4" key="1">
    <citation type="submission" date="2006-01" db="EMBL/GenBank/DDBJ databases">
        <title>Genome of the cyst-dividing bacterium Ramlibacter tataouinensis.</title>
        <authorList>
            <person name="Barakat M."/>
            <person name="Ortet P."/>
            <person name="De Luca G."/>
            <person name="Jourlin-Castelli C."/>
            <person name="Ansaldi M."/>
            <person name="Py B."/>
            <person name="Fichant G."/>
            <person name="Coutinho P."/>
            <person name="Voulhoux R."/>
            <person name="Bastien O."/>
            <person name="Roy S."/>
            <person name="Marechal E."/>
            <person name="Henrissat B."/>
            <person name="Quentin Y."/>
            <person name="Noirot P."/>
            <person name="Filloux A."/>
            <person name="Mejean V."/>
            <person name="DuBow M."/>
            <person name="Barras F."/>
            <person name="Heulin T."/>
        </authorList>
    </citation>
    <scope>NUCLEOTIDE SEQUENCE [LARGE SCALE GENOMIC DNA]</scope>
    <source>
        <strain evidence="4">ATCC BAA-407 / DSM 14655 / LMG 21543 / TTB310</strain>
    </source>
</reference>
<organism evidence="3 4">
    <name type="scientific">Ramlibacter tataouinensis (strain ATCC BAA-407 / DSM 14655 / LMG 21543 / TTB310)</name>
    <dbReference type="NCBI Taxonomy" id="365046"/>
    <lineage>
        <taxon>Bacteria</taxon>
        <taxon>Pseudomonadati</taxon>
        <taxon>Pseudomonadota</taxon>
        <taxon>Betaproteobacteria</taxon>
        <taxon>Burkholderiales</taxon>
        <taxon>Comamonadaceae</taxon>
        <taxon>Ramlibacter</taxon>
    </lineage>
</organism>
<dbReference type="SUPFAM" id="SSF53271">
    <property type="entry name" value="PRTase-like"/>
    <property type="match status" value="1"/>
</dbReference>
<feature type="domain" description="Phosphoribosyltransferase" evidence="2">
    <location>
        <begin position="192"/>
        <end position="245"/>
    </location>
</feature>
<dbReference type="PATRIC" id="fig|365046.3.peg.3455"/>
<dbReference type="Proteomes" id="UP000008385">
    <property type="component" value="Chromosome"/>
</dbReference>
<dbReference type="CDD" id="cd06223">
    <property type="entry name" value="PRTases_typeI"/>
    <property type="match status" value="1"/>
</dbReference>
<dbReference type="PANTHER" id="PTHR47505:SF1">
    <property type="entry name" value="DNA UTILIZATION PROTEIN YHGH"/>
    <property type="match status" value="1"/>
</dbReference>
<dbReference type="STRING" id="365046.Rta_33790"/>
<dbReference type="PANTHER" id="PTHR47505">
    <property type="entry name" value="DNA UTILIZATION PROTEIN YHGH"/>
    <property type="match status" value="1"/>
</dbReference>
<keyword evidence="4" id="KW-1185">Reference proteome</keyword>
<dbReference type="eggNOG" id="COG1040">
    <property type="taxonomic scope" value="Bacteria"/>
</dbReference>
<dbReference type="KEGG" id="rta:Rta_33790"/>
<evidence type="ECO:0000313" key="4">
    <source>
        <dbReference type="Proteomes" id="UP000008385"/>
    </source>
</evidence>
<protein>
    <recommendedName>
        <fullName evidence="2">Phosphoribosyltransferase domain-containing protein</fullName>
    </recommendedName>
</protein>
<sequence>MGGRSSGTGKYIGRMLRTWIHGLAAHLPARCEVCGAWPARPVCERCVARFAQPRPRCRRCALPVPAGVAECGRCLREPPPLDACFAAVDYAYPWSGLVARFKFQGEPGWAGPLAELLRSTPWVEPALERADLLLALPLAPARLAERGFNQALALARRLAPRKADPALLLRLRETAPQAQLDRAARQRNVKDAFALDPLGAPRLRGADVVLVDDVMTSGSSLFSAAAVLRRAGAARVTALVVARTGED</sequence>
<evidence type="ECO:0000259" key="2">
    <source>
        <dbReference type="Pfam" id="PF00156"/>
    </source>
</evidence>
<dbReference type="InterPro" id="IPR000836">
    <property type="entry name" value="PRTase_dom"/>
</dbReference>
<dbReference type="InterPro" id="IPR029057">
    <property type="entry name" value="PRTase-like"/>
</dbReference>
<dbReference type="InterPro" id="IPR051910">
    <property type="entry name" value="ComF/GntX_DNA_util-trans"/>
</dbReference>
<evidence type="ECO:0000256" key="1">
    <source>
        <dbReference type="ARBA" id="ARBA00008007"/>
    </source>
</evidence>
<name>F5XZD5_RAMTT</name>
<gene>
    <name evidence="3" type="ordered locus">Rta_33790</name>
</gene>
<comment type="similarity">
    <text evidence="1">Belongs to the ComF/GntX family.</text>
</comment>
<dbReference type="Gene3D" id="3.40.50.2020">
    <property type="match status" value="1"/>
</dbReference>
<reference evidence="3 4" key="2">
    <citation type="journal article" date="2011" name="PLoS ONE">
        <title>The Cyst-Dividing Bacterium Ramlibacter tataouinensis TTB310 Genome Reveals a Well-Stocked Toolbox for Adaptation to a Desert Environment.</title>
        <authorList>
            <person name="De Luca G."/>
            <person name="Barakat M."/>
            <person name="Ortet P."/>
            <person name="Fochesato S."/>
            <person name="Jourlin-Castelli C."/>
            <person name="Ansaldi M."/>
            <person name="Py B."/>
            <person name="Fichant G."/>
            <person name="Coutinho P.M."/>
            <person name="Voulhoux R."/>
            <person name="Bastien O."/>
            <person name="Marechal E."/>
            <person name="Henrissat B."/>
            <person name="Quentin Y."/>
            <person name="Noirot P."/>
            <person name="Filloux A."/>
            <person name="Mejean V."/>
            <person name="Dubow M.S."/>
            <person name="Barras F."/>
            <person name="Barbe V."/>
            <person name="Weissenbach J."/>
            <person name="Mihalcescu I."/>
            <person name="Vermeglio A."/>
            <person name="Achouak W."/>
            <person name="Heulin T."/>
        </authorList>
    </citation>
    <scope>NUCLEOTIDE SEQUENCE [LARGE SCALE GENOMIC DNA]</scope>
    <source>
        <strain evidence="4">ATCC BAA-407 / DSM 14655 / LMG 21543 / TTB310</strain>
    </source>
</reference>
<proteinExistence type="inferred from homology"/>
<dbReference type="HOGENOM" id="CLU_054549_0_1_4"/>
<dbReference type="AlphaFoldDB" id="F5XZD5"/>
<accession>F5XZD5</accession>
<evidence type="ECO:0000313" key="3">
    <source>
        <dbReference type="EMBL" id="AEG94492.1"/>
    </source>
</evidence>
<dbReference type="Pfam" id="PF00156">
    <property type="entry name" value="Pribosyltran"/>
    <property type="match status" value="1"/>
</dbReference>